<sequence>MGYFTSLIQRKFKDVAGTRYDTVMKEYREFLLTEEERKVPEVRSILMPLDYFVKEVPSMLYDTLSSYEGATVSLVYIIDLEVIRIVEDSLNADTVAEFKRKREAYGEEILRKTTADLERAGLPVKSRMFSGSKFENIAEVAESHDLIAVSKKYAASLTEVAAVSPVTLRLAQTVEKPIIIY</sequence>
<dbReference type="AlphaFoldDB" id="J1AQ61"/>
<dbReference type="SUPFAM" id="SSF52402">
    <property type="entry name" value="Adenine nucleotide alpha hydrolases-like"/>
    <property type="match status" value="1"/>
</dbReference>
<protein>
    <recommendedName>
        <fullName evidence="3">UspA domain-containing protein</fullName>
    </recommendedName>
</protein>
<reference evidence="1 2" key="1">
    <citation type="submission" date="2011-08" db="EMBL/GenBank/DDBJ databases">
        <title>The complete genome of Methanofollis liminatans DSM 4140.</title>
        <authorList>
            <consortium name="US DOE Joint Genome Institute (JGI-PGF)"/>
            <person name="Lucas S."/>
            <person name="Han J."/>
            <person name="Lapidus A."/>
            <person name="Bruce D."/>
            <person name="Goodwin L."/>
            <person name="Pitluck S."/>
            <person name="Peters L."/>
            <person name="Kyrpides N."/>
            <person name="Mavromatis K."/>
            <person name="Ivanova N."/>
            <person name="Mikhailova N."/>
            <person name="Lu M."/>
            <person name="Detter J.C."/>
            <person name="Tapia R."/>
            <person name="Han C."/>
            <person name="Land M."/>
            <person name="Hauser L."/>
            <person name="Markowitz V."/>
            <person name="Cheng J.-F."/>
            <person name="Hugenholtz P."/>
            <person name="Woyke T."/>
            <person name="Wu D."/>
            <person name="Spring S."/>
            <person name="Schuler E."/>
            <person name="Brambilla E."/>
            <person name="Klenk H.-P."/>
            <person name="Eisen J.A."/>
        </authorList>
    </citation>
    <scope>NUCLEOTIDE SEQUENCE [LARGE SCALE GENOMIC DNA]</scope>
    <source>
        <strain evidence="1 2">DSM 4140</strain>
    </source>
</reference>
<evidence type="ECO:0008006" key="3">
    <source>
        <dbReference type="Google" id="ProtNLM"/>
    </source>
</evidence>
<dbReference type="Proteomes" id="UP000005095">
    <property type="component" value="Chromosome"/>
</dbReference>
<proteinExistence type="predicted"/>
<organism evidence="1 2">
    <name type="scientific">Methanofollis liminatans DSM 4140</name>
    <dbReference type="NCBI Taxonomy" id="28892"/>
    <lineage>
        <taxon>Archaea</taxon>
        <taxon>Methanobacteriati</taxon>
        <taxon>Methanobacteriota</taxon>
        <taxon>Stenosarchaea group</taxon>
        <taxon>Methanomicrobia</taxon>
        <taxon>Methanomicrobiales</taxon>
        <taxon>Methanomicrobiaceae</taxon>
        <taxon>Methanofollis</taxon>
    </lineage>
</organism>
<name>J1AQ61_9EURY</name>
<evidence type="ECO:0000313" key="1">
    <source>
        <dbReference type="EMBL" id="EJG07078.1"/>
    </source>
</evidence>
<dbReference type="Gene3D" id="3.40.50.12370">
    <property type="match status" value="1"/>
</dbReference>
<keyword evidence="2" id="KW-1185">Reference proteome</keyword>
<dbReference type="HOGENOM" id="CLU_1485956_0_0_2"/>
<accession>J1AQ61</accession>
<evidence type="ECO:0000313" key="2">
    <source>
        <dbReference type="Proteomes" id="UP000005095"/>
    </source>
</evidence>
<dbReference type="STRING" id="28892.Metli_1121"/>
<dbReference type="EMBL" id="CM001555">
    <property type="protein sequence ID" value="EJG07078.1"/>
    <property type="molecule type" value="Genomic_DNA"/>
</dbReference>
<gene>
    <name evidence="1" type="ORF">Metli_1121</name>
</gene>